<reference evidence="4" key="1">
    <citation type="journal article" date="2018" name="Nat. Microbiol.">
        <title>Leveraging single-cell genomics to expand the fungal tree of life.</title>
        <authorList>
            <person name="Ahrendt S.R."/>
            <person name="Quandt C.A."/>
            <person name="Ciobanu D."/>
            <person name="Clum A."/>
            <person name="Salamov A."/>
            <person name="Andreopoulos B."/>
            <person name="Cheng J.F."/>
            <person name="Woyke T."/>
            <person name="Pelin A."/>
            <person name="Henrissat B."/>
            <person name="Reynolds N.K."/>
            <person name="Benny G.L."/>
            <person name="Smith M.E."/>
            <person name="James T.Y."/>
            <person name="Grigoriev I.V."/>
        </authorList>
    </citation>
    <scope>NUCLEOTIDE SEQUENCE [LARGE SCALE GENOMIC DNA]</scope>
    <source>
        <strain evidence="4">RSA 1356</strain>
    </source>
</reference>
<protein>
    <recommendedName>
        <fullName evidence="2">SEC7 domain-containing protein</fullName>
    </recommendedName>
</protein>
<dbReference type="FunFam" id="1.10.1000.11:FF:000002">
    <property type="entry name" value="Cytohesin 1"/>
    <property type="match status" value="1"/>
</dbReference>
<name>A0A4P9XKI3_9FUNG</name>
<sequence length="887" mass="98460">LDAPEILSPFLTAVRSAGTGTLVRSAALSSLEKFFACQVIHLGLSGVTEAMRAFTASVAKCRHAASESSADSLVLLRMLLAMQAAVLSPNIRVMDDVSVCELMEVGLSLCCQMRLDDNLRRLAESCVTTLVRVLFESLKTMHHGSAAIQGTADPDVHVSVNPVLSATRRSMSDTSAPGSPVPTRHATPVAAPTPTEAAIATRPYGIASLHELLRVLISLCDPHNLHYTDTMRISALNILLAAVEVGGSSIARFTALRMLIVDDLLAHTFQLVNTEKLHMLSITLRLIVAVFDTMRPHLTLQLELFVDTTLKRLSLSDAELLSRATRTFNTTEYRQRLLDTLLRVTQVDELAPTLWLNYDGAIGRRNMVDALIAHLCTEHNGPTGRQCQQVLILFMEFMEARAQSDEDPDVPDESASLMSAQMLRDRKERKRLLHDAACRFNKSPREGVQFLQEHGIIPDETSEDREKALARFFHTTPEIDKAKLGEFLAKKQSQPALEAFISRFDFTGKRIDEAMRMMLESFRLPGEAQQIDRVMETFSRLYFASAPADIATQDATYVLAFSVIMLNTDLHNPQVKVSNRMKIEDYMRNLRGVNNGQDFALEYLASTCLLTTVYNTIRDNEIVMPEEHEGQLGFMYAWREMIRESKDCERMSYCASGQYDRDLFAAFGRNILAMFGSVLEHATNDAALDMALNGIRLCADLSARFDMLDIFDTVVPLLAGLTGLGDHSVDVGVRRFGTLSTEPERNVATTALSVRFGRDYKAEIITIAFFDIIRQHGDRLRDSWTTVVDLVTISFRAAMLPPSLTAYVDITSGPEQIPFKVADPTPAGSRDSSIFSALSNYLMPTYDPEMDPALEEDVSAALNAQQCLAHCQLDEILTGSWYVCLST</sequence>
<evidence type="ECO:0000313" key="4">
    <source>
        <dbReference type="Proteomes" id="UP000271241"/>
    </source>
</evidence>
<dbReference type="GO" id="GO:0032012">
    <property type="term" value="P:regulation of ARF protein signal transduction"/>
    <property type="evidence" value="ECO:0007669"/>
    <property type="project" value="InterPro"/>
</dbReference>
<dbReference type="Pfam" id="PF01369">
    <property type="entry name" value="Sec7"/>
    <property type="match status" value="1"/>
</dbReference>
<dbReference type="Pfam" id="PF12783">
    <property type="entry name" value="Sec7-like_HUS"/>
    <property type="match status" value="1"/>
</dbReference>
<dbReference type="Proteomes" id="UP000271241">
    <property type="component" value="Unassembled WGS sequence"/>
</dbReference>
<keyword evidence="4" id="KW-1185">Reference proteome</keyword>
<dbReference type="SUPFAM" id="SSF48425">
    <property type="entry name" value="Sec7 domain"/>
    <property type="match status" value="1"/>
</dbReference>
<dbReference type="PROSITE" id="PS50190">
    <property type="entry name" value="SEC7"/>
    <property type="match status" value="1"/>
</dbReference>
<feature type="non-terminal residue" evidence="3">
    <location>
        <position position="1"/>
    </location>
</feature>
<dbReference type="AlphaFoldDB" id="A0A4P9XKI3"/>
<evidence type="ECO:0000313" key="3">
    <source>
        <dbReference type="EMBL" id="RKP06313.1"/>
    </source>
</evidence>
<dbReference type="PANTHER" id="PTHR10663">
    <property type="entry name" value="GUANYL-NUCLEOTIDE EXCHANGE FACTOR"/>
    <property type="match status" value="1"/>
</dbReference>
<dbReference type="STRING" id="78915.A0A4P9XKI3"/>
<dbReference type="EMBL" id="KZ992909">
    <property type="protein sequence ID" value="RKP06313.1"/>
    <property type="molecule type" value="Genomic_DNA"/>
</dbReference>
<feature type="domain" description="SEC7" evidence="2">
    <location>
        <begin position="422"/>
        <end position="604"/>
    </location>
</feature>
<dbReference type="GO" id="GO:0005085">
    <property type="term" value="F:guanyl-nucleotide exchange factor activity"/>
    <property type="evidence" value="ECO:0007669"/>
    <property type="project" value="InterPro"/>
</dbReference>
<gene>
    <name evidence="3" type="ORF">THASP1DRAFT_18630</name>
</gene>
<dbReference type="SMART" id="SM00222">
    <property type="entry name" value="Sec7"/>
    <property type="match status" value="1"/>
</dbReference>
<dbReference type="GO" id="GO:0016192">
    <property type="term" value="P:vesicle-mediated transport"/>
    <property type="evidence" value="ECO:0007669"/>
    <property type="project" value="UniProtKB-ARBA"/>
</dbReference>
<dbReference type="PANTHER" id="PTHR10663:SF388">
    <property type="entry name" value="GOLGI-SPECIFIC BREFELDIN A-RESISTANCE GUANINE NUCLEOTIDE EXCHANGE FACTOR 1"/>
    <property type="match status" value="1"/>
</dbReference>
<dbReference type="InterPro" id="IPR032691">
    <property type="entry name" value="Mon2/Sec7/BIG1-like_HUS"/>
</dbReference>
<accession>A0A4P9XKI3</accession>
<proteinExistence type="predicted"/>
<dbReference type="InterPro" id="IPR000904">
    <property type="entry name" value="Sec7_dom"/>
</dbReference>
<dbReference type="InterPro" id="IPR023394">
    <property type="entry name" value="Sec7_C_sf"/>
</dbReference>
<evidence type="ECO:0000256" key="1">
    <source>
        <dbReference type="SAM" id="MobiDB-lite"/>
    </source>
</evidence>
<organism evidence="3 4">
    <name type="scientific">Thamnocephalis sphaerospora</name>
    <dbReference type="NCBI Taxonomy" id="78915"/>
    <lineage>
        <taxon>Eukaryota</taxon>
        <taxon>Fungi</taxon>
        <taxon>Fungi incertae sedis</taxon>
        <taxon>Zoopagomycota</taxon>
        <taxon>Zoopagomycotina</taxon>
        <taxon>Zoopagomycetes</taxon>
        <taxon>Zoopagales</taxon>
        <taxon>Sigmoideomycetaceae</taxon>
        <taxon>Thamnocephalis</taxon>
    </lineage>
</organism>
<feature type="compositionally biased region" description="Polar residues" evidence="1">
    <location>
        <begin position="167"/>
        <end position="177"/>
    </location>
</feature>
<dbReference type="GO" id="GO:0005794">
    <property type="term" value="C:Golgi apparatus"/>
    <property type="evidence" value="ECO:0007669"/>
    <property type="project" value="UniProtKB-ARBA"/>
</dbReference>
<dbReference type="Gene3D" id="1.10.1000.11">
    <property type="entry name" value="Arf Nucleotide-binding Site Opener,domain 2"/>
    <property type="match status" value="1"/>
</dbReference>
<dbReference type="Gene3D" id="1.10.220.20">
    <property type="match status" value="1"/>
</dbReference>
<dbReference type="InterPro" id="IPR035999">
    <property type="entry name" value="Sec7_dom_sf"/>
</dbReference>
<dbReference type="CDD" id="cd00171">
    <property type="entry name" value="Sec7"/>
    <property type="match status" value="1"/>
</dbReference>
<feature type="region of interest" description="Disordered" evidence="1">
    <location>
        <begin position="167"/>
        <end position="189"/>
    </location>
</feature>
<dbReference type="OrthoDB" id="10258608at2759"/>
<evidence type="ECO:0000259" key="2">
    <source>
        <dbReference type="PROSITE" id="PS50190"/>
    </source>
</evidence>